<evidence type="ECO:0000256" key="8">
    <source>
        <dbReference type="SAM" id="SignalP"/>
    </source>
</evidence>
<comment type="caution">
    <text evidence="9">The sequence shown here is derived from an EMBL/GenBank/DDBJ whole genome shotgun (WGS) entry which is preliminary data.</text>
</comment>
<feature type="transmembrane region" description="Helical" evidence="7">
    <location>
        <begin position="122"/>
        <end position="142"/>
    </location>
</feature>
<dbReference type="InterPro" id="IPR037185">
    <property type="entry name" value="EmrE-like"/>
</dbReference>
<dbReference type="SUPFAM" id="SSF103481">
    <property type="entry name" value="Multidrug resistance efflux transporter EmrE"/>
    <property type="match status" value="1"/>
</dbReference>
<feature type="transmembrane region" description="Helical" evidence="7">
    <location>
        <begin position="182"/>
        <end position="202"/>
    </location>
</feature>
<accession>A0A087BC90</accession>
<evidence type="ECO:0000256" key="2">
    <source>
        <dbReference type="ARBA" id="ARBA00006117"/>
    </source>
</evidence>
<dbReference type="AlphaFoldDB" id="A0A087BC90"/>
<keyword evidence="4 7" id="KW-0812">Transmembrane</keyword>
<keyword evidence="3" id="KW-0762">Sugar transport</keyword>
<evidence type="ECO:0000256" key="6">
    <source>
        <dbReference type="ARBA" id="ARBA00023136"/>
    </source>
</evidence>
<evidence type="ECO:0000256" key="1">
    <source>
        <dbReference type="ARBA" id="ARBA00004141"/>
    </source>
</evidence>
<dbReference type="PANTHER" id="PTHR16119:SF17">
    <property type="entry name" value="TRANSMEMBRANE PROTEIN 144"/>
    <property type="match status" value="1"/>
</dbReference>
<protein>
    <submittedName>
        <fullName evidence="9">GRP, Glucose uptake permease GlcU</fullName>
    </submittedName>
</protein>
<evidence type="ECO:0000256" key="5">
    <source>
        <dbReference type="ARBA" id="ARBA00022989"/>
    </source>
</evidence>
<dbReference type="STRING" id="1692.BMAGN_0506"/>
<proteinExistence type="inferred from homology"/>
<dbReference type="Proteomes" id="UP000029052">
    <property type="component" value="Unassembled WGS sequence"/>
</dbReference>
<feature type="transmembrane region" description="Helical" evidence="7">
    <location>
        <begin position="259"/>
        <end position="280"/>
    </location>
</feature>
<keyword evidence="6 7" id="KW-0472">Membrane</keyword>
<dbReference type="GO" id="GO:0016020">
    <property type="term" value="C:membrane"/>
    <property type="evidence" value="ECO:0007669"/>
    <property type="project" value="UniProtKB-SubCell"/>
</dbReference>
<evidence type="ECO:0000256" key="7">
    <source>
        <dbReference type="SAM" id="Phobius"/>
    </source>
</evidence>
<name>A0A087BC90_9BIFI</name>
<comment type="similarity">
    <text evidence="2">Belongs to the GRP transporter (TC 2.A.7.5) family.</text>
</comment>
<dbReference type="InterPro" id="IPR010651">
    <property type="entry name" value="Sugar_transport"/>
</dbReference>
<feature type="transmembrane region" description="Helical" evidence="7">
    <location>
        <begin position="58"/>
        <end position="77"/>
    </location>
</feature>
<feature type="transmembrane region" description="Helical" evidence="7">
    <location>
        <begin position="222"/>
        <end position="247"/>
    </location>
</feature>
<dbReference type="eggNOG" id="COG4975">
    <property type="taxonomic scope" value="Bacteria"/>
</dbReference>
<keyword evidence="10" id="KW-1185">Reference proteome</keyword>
<dbReference type="RefSeq" id="WP_022859118.1">
    <property type="nucleotide sequence ID" value="NZ_JGZB01000003.1"/>
</dbReference>
<evidence type="ECO:0000313" key="9">
    <source>
        <dbReference type="EMBL" id="KFI68640.1"/>
    </source>
</evidence>
<sequence>MGIVLALLSALFTGSTSVIATKLKGTPTQQSLGVTLGAFIFGVLTCACFVLPRTGGSFAFDSHIWIVGLCSGLFWSVGQVGQYSALRPLGVSVALPISTAGQVVGNALLGAIVLGEWTSVRVWIIGVVAIILISAGAICTSVQPKRATTQMVVEGAGDGVQAGEMVNSMQYRRISHDQFRRGLIYIGISTLGYMLFFIFPNFMHKIGYISDALFNAPSGNGLYYMTAIVLPQSIGQVAGVLIIMTLLRNAKSGKFFAPATFRNIITGLMWAAGNVCVFIACASPSAGQAVATTLSQLGVIVATFGGIVVLHERKTARQMRFIVLGCVLLAVGAVLMGLYTTK</sequence>
<dbReference type="Pfam" id="PF06800">
    <property type="entry name" value="Sugar_transport"/>
    <property type="match status" value="2"/>
</dbReference>
<feature type="chain" id="PRO_5001818917" evidence="8">
    <location>
        <begin position="21"/>
        <end position="342"/>
    </location>
</feature>
<gene>
    <name evidence="9" type="ORF">BMAGN_0506</name>
</gene>
<feature type="transmembrane region" description="Helical" evidence="7">
    <location>
        <begin position="30"/>
        <end position="51"/>
    </location>
</feature>
<feature type="transmembrane region" description="Helical" evidence="7">
    <location>
        <begin position="321"/>
        <end position="339"/>
    </location>
</feature>
<keyword evidence="3" id="KW-0813">Transport</keyword>
<feature type="transmembrane region" description="Helical" evidence="7">
    <location>
        <begin position="286"/>
        <end position="309"/>
    </location>
</feature>
<evidence type="ECO:0000313" key="10">
    <source>
        <dbReference type="Proteomes" id="UP000029052"/>
    </source>
</evidence>
<organism evidence="9 10">
    <name type="scientific">Bifidobacterium magnum</name>
    <dbReference type="NCBI Taxonomy" id="1692"/>
    <lineage>
        <taxon>Bacteria</taxon>
        <taxon>Bacillati</taxon>
        <taxon>Actinomycetota</taxon>
        <taxon>Actinomycetes</taxon>
        <taxon>Bifidobacteriales</taxon>
        <taxon>Bifidobacteriaceae</taxon>
        <taxon>Bifidobacterium</taxon>
    </lineage>
</organism>
<reference evidence="9 10" key="1">
    <citation type="submission" date="2014-03" db="EMBL/GenBank/DDBJ databases">
        <title>Genomics of Bifidobacteria.</title>
        <authorList>
            <person name="Ventura M."/>
            <person name="Milani C."/>
            <person name="Lugli G.A."/>
        </authorList>
    </citation>
    <scope>NUCLEOTIDE SEQUENCE [LARGE SCALE GENOMIC DNA]</scope>
    <source>
        <strain evidence="9 10">LMG 11591</strain>
    </source>
</reference>
<feature type="signal peptide" evidence="8">
    <location>
        <begin position="1"/>
        <end position="20"/>
    </location>
</feature>
<dbReference type="GO" id="GO:0015144">
    <property type="term" value="F:carbohydrate transmembrane transporter activity"/>
    <property type="evidence" value="ECO:0007669"/>
    <property type="project" value="InterPro"/>
</dbReference>
<evidence type="ECO:0000256" key="3">
    <source>
        <dbReference type="ARBA" id="ARBA00022597"/>
    </source>
</evidence>
<dbReference type="EMBL" id="JGZB01000003">
    <property type="protein sequence ID" value="KFI68640.1"/>
    <property type="molecule type" value="Genomic_DNA"/>
</dbReference>
<comment type="subcellular location">
    <subcellularLocation>
        <location evidence="1">Membrane</location>
        <topology evidence="1">Multi-pass membrane protein</topology>
    </subcellularLocation>
</comment>
<keyword evidence="5 7" id="KW-1133">Transmembrane helix</keyword>
<evidence type="ECO:0000256" key="4">
    <source>
        <dbReference type="ARBA" id="ARBA00022692"/>
    </source>
</evidence>
<keyword evidence="8" id="KW-0732">Signal</keyword>
<dbReference type="PANTHER" id="PTHR16119">
    <property type="entry name" value="TRANSMEMBRANE PROTEIN 144"/>
    <property type="match status" value="1"/>
</dbReference>
<dbReference type="CDD" id="cd23110">
    <property type="entry name" value="GRP"/>
    <property type="match status" value="1"/>
</dbReference>